<reference evidence="1 2" key="1">
    <citation type="submission" date="2016-05" db="EMBL/GenBank/DDBJ databases">
        <title>Microbial solvent formation.</title>
        <authorList>
            <person name="Poehlein A."/>
            <person name="Montoya Solano J.D."/>
            <person name="Flitsch S."/>
            <person name="Krabben P."/>
            <person name="Duerre P."/>
            <person name="Daniel R."/>
        </authorList>
    </citation>
    <scope>NUCLEOTIDE SEQUENCE [LARGE SCALE GENOMIC DNA]</scope>
    <source>
        <strain evidence="1 2">L1-8</strain>
    </source>
</reference>
<evidence type="ECO:0000313" key="1">
    <source>
        <dbReference type="EMBL" id="OOM16754.1"/>
    </source>
</evidence>
<organism evidence="1 2">
    <name type="scientific">Clostridium saccharobutylicum</name>
    <dbReference type="NCBI Taxonomy" id="169679"/>
    <lineage>
        <taxon>Bacteria</taxon>
        <taxon>Bacillati</taxon>
        <taxon>Bacillota</taxon>
        <taxon>Clostridia</taxon>
        <taxon>Eubacteriales</taxon>
        <taxon>Clostridiaceae</taxon>
        <taxon>Clostridium</taxon>
    </lineage>
</organism>
<dbReference type="Proteomes" id="UP000191154">
    <property type="component" value="Unassembled WGS sequence"/>
</dbReference>
<dbReference type="RefSeq" id="WP_077864426.1">
    <property type="nucleotide sequence ID" value="NZ_LZYZ01000001.1"/>
</dbReference>
<accession>A0A1S8NJS6</accession>
<proteinExistence type="predicted"/>
<comment type="caution">
    <text evidence="1">The sequence shown here is derived from an EMBL/GenBank/DDBJ whole genome shotgun (WGS) entry which is preliminary data.</text>
</comment>
<protein>
    <submittedName>
        <fullName evidence="1">Uncharacterized protein</fullName>
    </submittedName>
</protein>
<gene>
    <name evidence="1" type="ORF">CLOSAC_10480</name>
</gene>
<dbReference type="EMBL" id="LZYZ01000001">
    <property type="protein sequence ID" value="OOM16754.1"/>
    <property type="molecule type" value="Genomic_DNA"/>
</dbReference>
<name>A0A1S8NJS6_CLOSA</name>
<dbReference type="AlphaFoldDB" id="A0A1S8NJS6"/>
<evidence type="ECO:0000313" key="2">
    <source>
        <dbReference type="Proteomes" id="UP000191154"/>
    </source>
</evidence>
<sequence length="104" mass="12299">MKFDEIMYITNKIINNEFNHVENENLEGMNDLENYNKIAEEANEIYIKLSELLPKEYKYLIDKLESRENDRLSIEIRHYFKKGVAAGTANLNFIKDITGGIKFY</sequence>